<sequence>MVKFSNAINILLYYGNYYEVLQFYPYLNRETYKTWTTNKIALANALLSQRKVISYYNEFNSEFANYLIEHDRYLIYEIDCYLASHRAAKTFLKMIKYLKELEKADNSLGACCLIFKKLEIRLSKKLCNAKIINKIFEELPDSCNKADAFQIDPEESYLSDRKLDLFYNNFVTQMQVNFSSLNFISRMSLVKRLKMALNLKTKRLNYDWVRTSYEFLAVNNLLLVEELEITHKEFFTMIQDGLFDPEITFQSIKKLILTPSFLLQKSDMTLFSSFDQIKDKNLSSKASLKNLKHVVFRNFIWRPELRVDFNKYALAENQSVQYCRDKDDTCSCSNNGAGVIAIKAHDIYIYTLYETDIKMFKVKEFSCRNFEREMKMQTFFFKKYFKYPDKHYLTLPALRCSNFIEISEVQIFPINVVENYCLSPNSTNENQPFLNKIRKDSSFLHHLKLMKDAPDTIIIENKNIDYVCTDNYSKGPISGKMVFHDQFKSDWVLNNCNLYDCKTVDLCFNESYDQEEFERVAKNLKICHPCFDLNIHIYTYWPRVTKIEYLQLKEILSIKPPNVYLSECPGLYPLIISLLCSIPVKSLTGTNLAIKHRIPKPIKRKILQAENNLYMSQERSQSSKNDFIEQLEIRWM</sequence>
<name>A0AAD1X452_EUPCR</name>
<gene>
    <name evidence="1" type="ORF">ECRASSUSDP1_LOCUS1325</name>
</gene>
<dbReference type="AlphaFoldDB" id="A0AAD1X452"/>
<dbReference type="EMBL" id="CAMPGE010001250">
    <property type="protein sequence ID" value="CAI2360029.1"/>
    <property type="molecule type" value="Genomic_DNA"/>
</dbReference>
<protein>
    <submittedName>
        <fullName evidence="1">Uncharacterized protein</fullName>
    </submittedName>
</protein>
<accession>A0AAD1X452</accession>
<dbReference type="Proteomes" id="UP001295684">
    <property type="component" value="Unassembled WGS sequence"/>
</dbReference>
<proteinExistence type="predicted"/>
<comment type="caution">
    <text evidence="1">The sequence shown here is derived from an EMBL/GenBank/DDBJ whole genome shotgun (WGS) entry which is preliminary data.</text>
</comment>
<reference evidence="1" key="1">
    <citation type="submission" date="2023-07" db="EMBL/GenBank/DDBJ databases">
        <authorList>
            <consortium name="AG Swart"/>
            <person name="Singh M."/>
            <person name="Singh A."/>
            <person name="Seah K."/>
            <person name="Emmerich C."/>
        </authorList>
    </citation>
    <scope>NUCLEOTIDE SEQUENCE</scope>
    <source>
        <strain evidence="1">DP1</strain>
    </source>
</reference>
<keyword evidence="2" id="KW-1185">Reference proteome</keyword>
<evidence type="ECO:0000313" key="1">
    <source>
        <dbReference type="EMBL" id="CAI2360029.1"/>
    </source>
</evidence>
<organism evidence="1 2">
    <name type="scientific">Euplotes crassus</name>
    <dbReference type="NCBI Taxonomy" id="5936"/>
    <lineage>
        <taxon>Eukaryota</taxon>
        <taxon>Sar</taxon>
        <taxon>Alveolata</taxon>
        <taxon>Ciliophora</taxon>
        <taxon>Intramacronucleata</taxon>
        <taxon>Spirotrichea</taxon>
        <taxon>Hypotrichia</taxon>
        <taxon>Euplotida</taxon>
        <taxon>Euplotidae</taxon>
        <taxon>Moneuplotes</taxon>
    </lineage>
</organism>
<evidence type="ECO:0000313" key="2">
    <source>
        <dbReference type="Proteomes" id="UP001295684"/>
    </source>
</evidence>